<dbReference type="PANTHER" id="PTHR12993:SF11">
    <property type="entry name" value="N-ACETYLGLUCOSAMINYL-PHOSPHATIDYLINOSITOL DE-N-ACETYLASE"/>
    <property type="match status" value="1"/>
</dbReference>
<dbReference type="InterPro" id="IPR003737">
    <property type="entry name" value="GlcNAc_PI_deacetylase-related"/>
</dbReference>
<keyword evidence="2" id="KW-1185">Reference proteome</keyword>
<reference evidence="2" key="1">
    <citation type="submission" date="2018-05" db="EMBL/GenBank/DDBJ databases">
        <title>Leptospira yasudae sp. nov. and Leptospira stimsonii sp. nov., two pathogenic species of the genus Leptospira isolated from environmental sources.</title>
        <authorList>
            <person name="Casanovas-Massana A."/>
            <person name="Hamond C."/>
            <person name="Santos L.A."/>
            <person name="Hacker K.P."/>
            <person name="Balassiano I."/>
            <person name="Medeiros M.A."/>
            <person name="Reis M.G."/>
            <person name="Ko A.I."/>
            <person name="Wunder E.A."/>
        </authorList>
    </citation>
    <scope>NUCLEOTIDE SEQUENCE [LARGE SCALE GENOMIC DNA]</scope>
    <source>
        <strain evidence="2">B21</strain>
    </source>
</reference>
<dbReference type="PANTHER" id="PTHR12993">
    <property type="entry name" value="N-ACETYLGLUCOSAMINYL-PHOSPHATIDYLINOSITOL DE-N-ACETYLASE-RELATED"/>
    <property type="match status" value="1"/>
</dbReference>
<protein>
    <submittedName>
        <fullName evidence="1">PIG-L family deacetylase</fullName>
    </submittedName>
</protein>
<reference evidence="1 2" key="2">
    <citation type="journal article" date="2020" name="Int. J. Syst. Evol. Microbiol.">
        <title>Leptospira yasudae sp. nov. and Leptospira stimsonii sp. nov., two new species of the pathogenic group isolated from environmental sources.</title>
        <authorList>
            <person name="Casanovas-Massana A."/>
            <person name="Hamond C."/>
            <person name="Santos L.A."/>
            <person name="de Oliveira D."/>
            <person name="Hacker K.P."/>
            <person name="Balassiano I."/>
            <person name="Costa F."/>
            <person name="Medeiros M.A."/>
            <person name="Reis M.G."/>
            <person name="Ko A.I."/>
            <person name="Wunder E.A."/>
        </authorList>
    </citation>
    <scope>NUCLEOTIDE SEQUENCE [LARGE SCALE GENOMIC DNA]</scope>
    <source>
        <strain evidence="1 2">B21</strain>
    </source>
</reference>
<proteinExistence type="predicted"/>
<dbReference type="RefSeq" id="WP_118957362.1">
    <property type="nucleotide sequence ID" value="NZ_QHCR01000008.1"/>
</dbReference>
<organism evidence="1 2">
    <name type="scientific">Leptospira yasudae</name>
    <dbReference type="NCBI Taxonomy" id="2202201"/>
    <lineage>
        <taxon>Bacteria</taxon>
        <taxon>Pseudomonadati</taxon>
        <taxon>Spirochaetota</taxon>
        <taxon>Spirochaetia</taxon>
        <taxon>Leptospirales</taxon>
        <taxon>Leptospiraceae</taxon>
        <taxon>Leptospira</taxon>
    </lineage>
</organism>
<dbReference type="Pfam" id="PF02585">
    <property type="entry name" value="PIG-L"/>
    <property type="match status" value="1"/>
</dbReference>
<dbReference type="Gene3D" id="3.40.50.10320">
    <property type="entry name" value="LmbE-like"/>
    <property type="match status" value="1"/>
</dbReference>
<dbReference type="Proteomes" id="UP000285569">
    <property type="component" value="Unassembled WGS sequence"/>
</dbReference>
<comment type="caution">
    <text evidence="1">The sequence shown here is derived from an EMBL/GenBank/DDBJ whole genome shotgun (WGS) entry which is preliminary data.</text>
</comment>
<evidence type="ECO:0000313" key="1">
    <source>
        <dbReference type="EMBL" id="RHX78270.1"/>
    </source>
</evidence>
<dbReference type="SUPFAM" id="SSF102588">
    <property type="entry name" value="LmbE-like"/>
    <property type="match status" value="1"/>
</dbReference>
<gene>
    <name evidence="1" type="ORF">DLM77_17705</name>
</gene>
<evidence type="ECO:0000313" key="2">
    <source>
        <dbReference type="Proteomes" id="UP000285569"/>
    </source>
</evidence>
<dbReference type="EMBL" id="QHCR01000008">
    <property type="protein sequence ID" value="RHX78270.1"/>
    <property type="molecule type" value="Genomic_DNA"/>
</dbReference>
<dbReference type="InterPro" id="IPR024078">
    <property type="entry name" value="LmbE-like_dom_sf"/>
</dbReference>
<accession>A0ABX9M048</accession>
<name>A0ABX9M048_9LEPT</name>
<sequence>MKRILIVSAHPDDDILGCGAYLYKYRNELEFRVVFIAEGSTCRFDFDRIQSKEALEQIEIRTASAIKSLNVLGVKNFKFYDLPCGRLDQIPIIDINKIIENEIRTFKPDTIMVHSETDVNNDHRIVARSLEMAARPVWQDCDVNIVSFEVLSTTEWNLSGPFTPNLFEEISEECLRKKWEALECYYTEIKEFPYPRSYVGLETLAKYRGMQSGFKFAESFKIIRWKNRITV</sequence>